<evidence type="ECO:0000256" key="4">
    <source>
        <dbReference type="PROSITE-ProRule" id="PRU00433"/>
    </source>
</evidence>
<keyword evidence="1 4" id="KW-0349">Heme</keyword>
<dbReference type="InterPro" id="IPR009056">
    <property type="entry name" value="Cyt_c-like_dom"/>
</dbReference>
<dbReference type="Gene3D" id="1.10.760.10">
    <property type="entry name" value="Cytochrome c-like domain"/>
    <property type="match status" value="1"/>
</dbReference>
<dbReference type="GO" id="GO:0009055">
    <property type="term" value="F:electron transfer activity"/>
    <property type="evidence" value="ECO:0007669"/>
    <property type="project" value="InterPro"/>
</dbReference>
<evidence type="ECO:0000256" key="3">
    <source>
        <dbReference type="ARBA" id="ARBA00023004"/>
    </source>
</evidence>
<evidence type="ECO:0000256" key="2">
    <source>
        <dbReference type="ARBA" id="ARBA00022723"/>
    </source>
</evidence>
<dbReference type="EMBL" id="BBMN01000005">
    <property type="protein sequence ID" value="GAL05017.1"/>
    <property type="molecule type" value="Genomic_DNA"/>
</dbReference>
<evidence type="ECO:0000256" key="1">
    <source>
        <dbReference type="ARBA" id="ARBA00022617"/>
    </source>
</evidence>
<dbReference type="STRING" id="754436.JCM19237_4383"/>
<accession>A0A090RBU1</accession>
<reference evidence="6 7" key="1">
    <citation type="journal article" date="2014" name="Genome Announc.">
        <title>Draft Genome Sequences of Two Vibrionaceae Species, Vibrio ponticus C121 and Photobacterium aphoticum C119, Isolated as Coral Reef Microbiota.</title>
        <authorList>
            <person name="Al-saari N."/>
            <person name="Meirelles P.M."/>
            <person name="Mino S."/>
            <person name="Suda W."/>
            <person name="Oshima K."/>
            <person name="Hattori M."/>
            <person name="Ohkuma M."/>
            <person name="Thompson F.L."/>
            <person name="Gomez-Gil B."/>
            <person name="Sawabe T."/>
            <person name="Sawabe T."/>
        </authorList>
    </citation>
    <scope>NUCLEOTIDE SEQUENCE [LARGE SCALE GENOMIC DNA]</scope>
    <source>
        <strain evidence="6 7">JCM 19237</strain>
    </source>
</reference>
<protein>
    <submittedName>
        <fullName evidence="6">Methylamine utilization protein MauG</fullName>
    </submittedName>
</protein>
<comment type="caution">
    <text evidence="6">The sequence shown here is derived from an EMBL/GenBank/DDBJ whole genome shotgun (WGS) entry which is preliminary data.</text>
</comment>
<organism evidence="6 7">
    <name type="scientific">Photobacterium aphoticum</name>
    <dbReference type="NCBI Taxonomy" id="754436"/>
    <lineage>
        <taxon>Bacteria</taxon>
        <taxon>Pseudomonadati</taxon>
        <taxon>Pseudomonadota</taxon>
        <taxon>Gammaproteobacteria</taxon>
        <taxon>Vibrionales</taxon>
        <taxon>Vibrionaceae</taxon>
        <taxon>Photobacterium</taxon>
    </lineage>
</organism>
<dbReference type="AlphaFoldDB" id="A0A090RBU1"/>
<feature type="domain" description="Cytochrome c" evidence="5">
    <location>
        <begin position="8"/>
        <end position="156"/>
    </location>
</feature>
<dbReference type="GO" id="GO:0016491">
    <property type="term" value="F:oxidoreductase activity"/>
    <property type="evidence" value="ECO:0007669"/>
    <property type="project" value="InterPro"/>
</dbReference>
<dbReference type="SUPFAM" id="SSF46626">
    <property type="entry name" value="Cytochrome c"/>
    <property type="match status" value="1"/>
</dbReference>
<dbReference type="Proteomes" id="UP000029227">
    <property type="component" value="Unassembled WGS sequence"/>
</dbReference>
<dbReference type="GO" id="GO:0046872">
    <property type="term" value="F:metal ion binding"/>
    <property type="evidence" value="ECO:0007669"/>
    <property type="project" value="UniProtKB-KW"/>
</dbReference>
<keyword evidence="3 4" id="KW-0408">Iron</keyword>
<name>A0A090RBU1_9GAMM</name>
<dbReference type="eggNOG" id="COG1858">
    <property type="taxonomic scope" value="Bacteria"/>
</dbReference>
<evidence type="ECO:0000313" key="6">
    <source>
        <dbReference type="EMBL" id="GAL05017.1"/>
    </source>
</evidence>
<dbReference type="InterPro" id="IPR004852">
    <property type="entry name" value="Di-haem_cyt_c_peroxidsae"/>
</dbReference>
<gene>
    <name evidence="6" type="ORF">JCM19237_4383</name>
</gene>
<proteinExistence type="predicted"/>
<dbReference type="PROSITE" id="PS51007">
    <property type="entry name" value="CYTC"/>
    <property type="match status" value="1"/>
</dbReference>
<dbReference type="GO" id="GO:0020037">
    <property type="term" value="F:heme binding"/>
    <property type="evidence" value="ECO:0007669"/>
    <property type="project" value="InterPro"/>
</dbReference>
<dbReference type="InterPro" id="IPR036909">
    <property type="entry name" value="Cyt_c-like_dom_sf"/>
</dbReference>
<dbReference type="Pfam" id="PF03150">
    <property type="entry name" value="CCP_MauG"/>
    <property type="match status" value="1"/>
</dbReference>
<sequence length="199" mass="21624">MPSSGLSPQAELGRYLFNDVRLSREGNRSCALCHAPDLGWTNRFSRTPDIHGQATALNTPALLNVADYDLFMQATPGLTALATTIAVPLFSHAPEEMGMTPDLIKERLTDSQSLYAPLFAAAFPADEIAAQNETTTPDYSVDNVIAALVAYVSTSVRRTRLITGFGRAISLHYRFLSNVGWRCSSQNVLLAVSAMVVRC</sequence>
<keyword evidence="2 4" id="KW-0479">Metal-binding</keyword>
<evidence type="ECO:0000259" key="5">
    <source>
        <dbReference type="PROSITE" id="PS51007"/>
    </source>
</evidence>
<evidence type="ECO:0000313" key="7">
    <source>
        <dbReference type="Proteomes" id="UP000029227"/>
    </source>
</evidence>